<evidence type="ECO:0000313" key="5">
    <source>
        <dbReference type="Proteomes" id="UP000283509"/>
    </source>
</evidence>
<organism evidence="4 5">
    <name type="scientific">Penaeus vannamei</name>
    <name type="common">Whiteleg shrimp</name>
    <name type="synonym">Litopenaeus vannamei</name>
    <dbReference type="NCBI Taxonomy" id="6689"/>
    <lineage>
        <taxon>Eukaryota</taxon>
        <taxon>Metazoa</taxon>
        <taxon>Ecdysozoa</taxon>
        <taxon>Arthropoda</taxon>
        <taxon>Crustacea</taxon>
        <taxon>Multicrustacea</taxon>
        <taxon>Malacostraca</taxon>
        <taxon>Eumalacostraca</taxon>
        <taxon>Eucarida</taxon>
        <taxon>Decapoda</taxon>
        <taxon>Dendrobranchiata</taxon>
        <taxon>Penaeoidea</taxon>
        <taxon>Penaeidae</taxon>
        <taxon>Penaeus</taxon>
    </lineage>
</organism>
<dbReference type="CDD" id="cd00037">
    <property type="entry name" value="CLECT"/>
    <property type="match status" value="1"/>
</dbReference>
<feature type="domain" description="C-type lectin" evidence="3">
    <location>
        <begin position="37"/>
        <end position="162"/>
    </location>
</feature>
<sequence>MKLWIFILVSGGLCGASLSSAPLPQHGITCPPPSVNLDGHCILVDMDNMGIWHDMRAACQEQGGDMAKVHDPNFMTTLVDHIQCLGYNEEFYWLGGTDEEKEGHWKWVDGTDIRMGFPLWFHCENVVEPNSGDHADCLVSAKNAYFYLRDQNCINYYHPICEFPPVGDVTTTSPMPSESATPTLASTTPPERTPTPYSTLSVQK</sequence>
<evidence type="ECO:0000256" key="1">
    <source>
        <dbReference type="SAM" id="MobiDB-lite"/>
    </source>
</evidence>
<dbReference type="PANTHER" id="PTHR22803">
    <property type="entry name" value="MANNOSE, PHOSPHOLIPASE, LECTIN RECEPTOR RELATED"/>
    <property type="match status" value="1"/>
</dbReference>
<name>A0A3R7PUQ6_PENVA</name>
<dbReference type="Pfam" id="PF00059">
    <property type="entry name" value="Lectin_C"/>
    <property type="match status" value="1"/>
</dbReference>
<evidence type="ECO:0000313" key="4">
    <source>
        <dbReference type="EMBL" id="ROT77611.1"/>
    </source>
</evidence>
<dbReference type="Proteomes" id="UP000283509">
    <property type="component" value="Unassembled WGS sequence"/>
</dbReference>
<dbReference type="OrthoDB" id="418245at2759"/>
<dbReference type="InterPro" id="IPR016186">
    <property type="entry name" value="C-type_lectin-like/link_sf"/>
</dbReference>
<dbReference type="EMBL" id="QCYY01001503">
    <property type="protein sequence ID" value="ROT77611.1"/>
    <property type="molecule type" value="Genomic_DNA"/>
</dbReference>
<protein>
    <submittedName>
        <fullName evidence="4">Lectin</fullName>
    </submittedName>
</protein>
<feature type="chain" id="PRO_5018639755" evidence="2">
    <location>
        <begin position="20"/>
        <end position="204"/>
    </location>
</feature>
<dbReference type="AlphaFoldDB" id="A0A3R7PUQ6"/>
<keyword evidence="5" id="KW-1185">Reference proteome</keyword>
<dbReference type="InterPro" id="IPR001304">
    <property type="entry name" value="C-type_lectin-like"/>
</dbReference>
<reference evidence="4 5" key="1">
    <citation type="submission" date="2018-04" db="EMBL/GenBank/DDBJ databases">
        <authorList>
            <person name="Zhang X."/>
            <person name="Yuan J."/>
            <person name="Li F."/>
            <person name="Xiang J."/>
        </authorList>
    </citation>
    <scope>NUCLEOTIDE SEQUENCE [LARGE SCALE GENOMIC DNA]</scope>
    <source>
        <tissue evidence="4">Muscle</tissue>
    </source>
</reference>
<feature type="compositionally biased region" description="Polar residues" evidence="1">
    <location>
        <begin position="195"/>
        <end position="204"/>
    </location>
</feature>
<reference evidence="4 5" key="2">
    <citation type="submission" date="2019-01" db="EMBL/GenBank/DDBJ databases">
        <title>The decoding of complex shrimp genome reveals the adaptation for benthos swimmer, frequently molting mechanism and breeding impact on genome.</title>
        <authorList>
            <person name="Sun Y."/>
            <person name="Gao Y."/>
            <person name="Yu Y."/>
        </authorList>
    </citation>
    <scope>NUCLEOTIDE SEQUENCE [LARGE SCALE GENOMIC DNA]</scope>
    <source>
        <tissue evidence="4">Muscle</tissue>
    </source>
</reference>
<dbReference type="Gene3D" id="3.10.100.10">
    <property type="entry name" value="Mannose-Binding Protein A, subunit A"/>
    <property type="match status" value="1"/>
</dbReference>
<accession>A0A3R7PUQ6</accession>
<gene>
    <name evidence="4" type="ORF">C7M84_003721</name>
</gene>
<dbReference type="PROSITE" id="PS50041">
    <property type="entry name" value="C_TYPE_LECTIN_2"/>
    <property type="match status" value="1"/>
</dbReference>
<comment type="caution">
    <text evidence="4">The sequence shown here is derived from an EMBL/GenBank/DDBJ whole genome shotgun (WGS) entry which is preliminary data.</text>
</comment>
<keyword evidence="2" id="KW-0732">Signal</keyword>
<dbReference type="SUPFAM" id="SSF56436">
    <property type="entry name" value="C-type lectin-like"/>
    <property type="match status" value="1"/>
</dbReference>
<evidence type="ECO:0000256" key="2">
    <source>
        <dbReference type="SAM" id="SignalP"/>
    </source>
</evidence>
<proteinExistence type="predicted"/>
<feature type="region of interest" description="Disordered" evidence="1">
    <location>
        <begin position="172"/>
        <end position="204"/>
    </location>
</feature>
<dbReference type="InterPro" id="IPR050111">
    <property type="entry name" value="C-type_lectin/snaclec_domain"/>
</dbReference>
<dbReference type="InterPro" id="IPR016187">
    <property type="entry name" value="CTDL_fold"/>
</dbReference>
<feature type="compositionally biased region" description="Low complexity" evidence="1">
    <location>
        <begin position="176"/>
        <end position="190"/>
    </location>
</feature>
<evidence type="ECO:0000259" key="3">
    <source>
        <dbReference type="PROSITE" id="PS50041"/>
    </source>
</evidence>
<feature type="signal peptide" evidence="2">
    <location>
        <begin position="1"/>
        <end position="19"/>
    </location>
</feature>
<dbReference type="SMART" id="SM00034">
    <property type="entry name" value="CLECT"/>
    <property type="match status" value="1"/>
</dbReference>